<feature type="domain" description="Saposin A-type" evidence="18">
    <location>
        <begin position="506"/>
        <end position="542"/>
    </location>
</feature>
<dbReference type="GO" id="GO:1905575">
    <property type="term" value="F:ganglioside GM3 binding"/>
    <property type="evidence" value="ECO:0007669"/>
    <property type="project" value="Ensembl"/>
</dbReference>
<dbReference type="InterPro" id="IPR021165">
    <property type="entry name" value="Saposin_chordata"/>
</dbReference>
<feature type="disulfide bond" evidence="16">
    <location>
        <begin position="310"/>
        <end position="374"/>
    </location>
</feature>
<dbReference type="InterPro" id="IPR003119">
    <property type="entry name" value="SAP_A"/>
</dbReference>
<comment type="subunit">
    <text evidence="14">Saposin-B is a homodimer. Prosaposin exists as a roughly half-half mixture of monomers and disulfide-linked dimers. Monomeric prosaposin interacts (via C-terminus) with sortilin/SORT1, the interaction is required for targeting to lysosomes. Interacts with GRN; facilitates lysosomal delivery of progranulin from the extracellular space and the biosynthetic pathway.</text>
</comment>
<dbReference type="PROSITE" id="PS50015">
    <property type="entry name" value="SAP_B"/>
    <property type="match status" value="4"/>
</dbReference>
<dbReference type="PIRSF" id="PIRSF002431">
    <property type="entry name" value="Saposin"/>
    <property type="match status" value="1"/>
</dbReference>
<feature type="domain" description="Saposin B-type" evidence="17">
    <location>
        <begin position="423"/>
        <end position="504"/>
    </location>
</feature>
<dbReference type="GO" id="GO:1905576">
    <property type="term" value="F:ganglioside GT1b binding"/>
    <property type="evidence" value="ECO:0007669"/>
    <property type="project" value="Ensembl"/>
</dbReference>
<dbReference type="PRINTS" id="PR01797">
    <property type="entry name" value="SAPOSIN"/>
</dbReference>
<evidence type="ECO:0000256" key="10">
    <source>
        <dbReference type="ARBA" id="ARBA00037231"/>
    </source>
</evidence>
<protein>
    <recommendedName>
        <fullName evidence="12 15">Prosaposin</fullName>
    </recommendedName>
</protein>
<feature type="domain" description="Saposin B-type" evidence="17">
    <location>
        <begin position="187"/>
        <end position="268"/>
    </location>
</feature>
<dbReference type="GO" id="GO:0016020">
    <property type="term" value="C:membrane"/>
    <property type="evidence" value="ECO:0007669"/>
    <property type="project" value="GOC"/>
</dbReference>
<feature type="disulfide bond" evidence="16">
    <location>
        <begin position="427"/>
        <end position="500"/>
    </location>
</feature>
<dbReference type="InterPro" id="IPR051428">
    <property type="entry name" value="Sphingo_Act-Surfact_Prot"/>
</dbReference>
<feature type="disulfide bond" evidence="16">
    <location>
        <begin position="223"/>
        <end position="234"/>
    </location>
</feature>
<feature type="domain" description="Saposin A-type" evidence="18">
    <location>
        <begin position="11"/>
        <end position="51"/>
    </location>
</feature>
<comment type="function">
    <text evidence="9">Saposin-A and saposin-C stimulate the hydrolysis of glucosylceramide by beta-glucosylceramidase (EC 3.2.1.45) and galactosylceramide by beta-galactosylceramidase (EC 3.2.1.46). Saposin-C apparently acts by combining with the enzyme and acidic lipid to form an activated complex, rather than by solubilizing the substrate.</text>
</comment>
<dbReference type="GO" id="GO:0006665">
    <property type="term" value="P:sphingolipid metabolic process"/>
    <property type="evidence" value="ECO:0007669"/>
    <property type="project" value="UniProtKB-UniRule"/>
</dbReference>
<evidence type="ECO:0000256" key="7">
    <source>
        <dbReference type="ARBA" id="ARBA00023180"/>
    </source>
</evidence>
<dbReference type="GO" id="GO:0005543">
    <property type="term" value="F:phospholipid binding"/>
    <property type="evidence" value="ECO:0007669"/>
    <property type="project" value="Ensembl"/>
</dbReference>
<evidence type="ECO:0000256" key="6">
    <source>
        <dbReference type="ARBA" id="ARBA00023157"/>
    </source>
</evidence>
<evidence type="ECO:0000256" key="15">
    <source>
        <dbReference type="PIRNR" id="PIRNR002431"/>
    </source>
</evidence>
<dbReference type="SMART" id="SM00162">
    <property type="entry name" value="SAPA"/>
    <property type="match status" value="2"/>
</dbReference>
<dbReference type="GeneTree" id="ENSGT00940000156695"/>
<keyword evidence="20" id="KW-1185">Reference proteome</keyword>
<feature type="disulfide bond" evidence="16">
    <location>
        <begin position="338"/>
        <end position="349"/>
    </location>
</feature>
<dbReference type="PANTHER" id="PTHR11480:SF36">
    <property type="entry name" value="PROSAPOSIN"/>
    <property type="match status" value="1"/>
</dbReference>
<feature type="disulfide bond" evidence="16">
    <location>
        <begin position="307"/>
        <end position="380"/>
    </location>
</feature>
<evidence type="ECO:0000259" key="17">
    <source>
        <dbReference type="PROSITE" id="PS50015"/>
    </source>
</evidence>
<feature type="disulfide bond" evidence="16">
    <location>
        <begin position="56"/>
        <end position="131"/>
    </location>
</feature>
<evidence type="ECO:0000313" key="20">
    <source>
        <dbReference type="Proteomes" id="UP000694385"/>
    </source>
</evidence>
<evidence type="ECO:0000256" key="3">
    <source>
        <dbReference type="ARBA" id="ARBA00022525"/>
    </source>
</evidence>
<keyword evidence="8" id="KW-0458">Lysosome</keyword>
<evidence type="ECO:0000256" key="13">
    <source>
        <dbReference type="ARBA" id="ARBA00056290"/>
    </source>
</evidence>
<keyword evidence="3" id="KW-0964">Secreted</keyword>
<dbReference type="Pfam" id="PF02199">
    <property type="entry name" value="SapA"/>
    <property type="match status" value="2"/>
</dbReference>
<dbReference type="InterPro" id="IPR008373">
    <property type="entry name" value="Saposin"/>
</dbReference>
<feature type="disulfide bond" evidence="16">
    <location>
        <begin position="430"/>
        <end position="494"/>
    </location>
</feature>
<evidence type="ECO:0000256" key="4">
    <source>
        <dbReference type="ARBA" id="ARBA00022729"/>
    </source>
</evidence>
<feature type="disulfide bond" evidence="16">
    <location>
        <begin position="194"/>
        <end position="258"/>
    </location>
</feature>
<evidence type="ECO:0000256" key="2">
    <source>
        <dbReference type="ARBA" id="ARBA00004613"/>
    </source>
</evidence>
<feature type="disulfide bond" evidence="16">
    <location>
        <begin position="191"/>
        <end position="264"/>
    </location>
</feature>
<dbReference type="InterPro" id="IPR007856">
    <property type="entry name" value="SapB_1"/>
</dbReference>
<dbReference type="GO" id="GO:0005764">
    <property type="term" value="C:lysosome"/>
    <property type="evidence" value="ECO:0007669"/>
    <property type="project" value="UniProtKB-SubCell"/>
</dbReference>
<feature type="domain" description="Saposin B-type" evidence="17">
    <location>
        <begin position="52"/>
        <end position="135"/>
    </location>
</feature>
<comment type="function">
    <text evidence="15">Saposins are specific low-molecular mass non-enzymic proteins, they participate in the lysosomal degradation of sphingolipids, which takes place by the sequential action of specific hydrolases.</text>
</comment>
<dbReference type="Gene3D" id="1.10.225.10">
    <property type="entry name" value="Saposin-like"/>
    <property type="match status" value="4"/>
</dbReference>
<evidence type="ECO:0000256" key="9">
    <source>
        <dbReference type="ARBA" id="ARBA00037150"/>
    </source>
</evidence>
<sequence length="542" mass="59491">TLLLPSALSSPVQDLRKCSKGSAVLCRDLKTAVDCGAVKHCQQGVWSKPTVKSVSCTVCTKVVNVVGNLLKDNTTEEEMFGYLEKVCRLIPVPSLSNTCKQMIDSYLPVVLDMIKGQMSRPEQICSALNLCKSLQKHLAELSHQNQIEANKIPEVDMTNLVAPFMANIPLLLYPQDGPKSQLQPKDNGDVCQDCQQIVTDVQSAVRSNATFVQGWLEHAKKECDRLGPGMADMCKNYLEEYSEVAIQMMMHMQSKEICVLVGFCEEVKEVPMKTLTPASVASKNVLPALDLAEPYQDLVQAQNEVFCKTCQLVVKLFSELLANNDTEQKLIDALDRACSLLPPSMSSVCQEVVDTYGPSFLDVVVNELSPEVLCDAIHLCSSDGDQVVTLDMAGAVWVSRAAENLKASSPLLSPAAPVTPVKADGLCEVCKKLVGYLEHNLEKNSTKDEILAALEKGCSLLPDPYKKQCDEFVAEYEPLLLELLMEAMDPSFVCSKLGACPSASKLLLGTEKCMWGPSYWCQNVETAARCNAVDHCKRHVWN</sequence>
<dbReference type="Pfam" id="PF05184">
    <property type="entry name" value="SapB_1"/>
    <property type="match status" value="3"/>
</dbReference>
<dbReference type="PANTHER" id="PTHR11480">
    <property type="entry name" value="SAPOSIN-RELATED"/>
    <property type="match status" value="1"/>
</dbReference>
<dbReference type="GO" id="GO:0007193">
    <property type="term" value="P:adenylate cyclase-inhibiting G protein-coupled receptor signaling pathway"/>
    <property type="evidence" value="ECO:0007669"/>
    <property type="project" value="UniProtKB-UniRule"/>
</dbReference>
<dbReference type="SUPFAM" id="SSF47862">
    <property type="entry name" value="Saposin"/>
    <property type="match status" value="4"/>
</dbReference>
<proteinExistence type="predicted"/>
<dbReference type="InterPro" id="IPR008139">
    <property type="entry name" value="SaposinB_dom"/>
</dbReference>
<evidence type="ECO:0000259" key="18">
    <source>
        <dbReference type="PROSITE" id="PS51110"/>
    </source>
</evidence>
<dbReference type="GO" id="GO:1905572">
    <property type="term" value="P:ganglioside GM1 transport to membrane"/>
    <property type="evidence" value="ECO:0007669"/>
    <property type="project" value="Ensembl"/>
</dbReference>
<evidence type="ECO:0000256" key="1">
    <source>
        <dbReference type="ARBA" id="ARBA00004371"/>
    </source>
</evidence>
<dbReference type="GO" id="GO:0005770">
    <property type="term" value="C:late endosome"/>
    <property type="evidence" value="ECO:0007669"/>
    <property type="project" value="Ensembl"/>
</dbReference>
<comment type="function">
    <text evidence="13">Saposins are specific low-molecular mass non-enzymatic proteins, they participate in the lysosomal degradation of sphingolipids, which takes place by the sequential action of specific hydrolases.</text>
</comment>
<dbReference type="GO" id="GO:1905574">
    <property type="term" value="F:ganglioside GM2 binding"/>
    <property type="evidence" value="ECO:0007669"/>
    <property type="project" value="Ensembl"/>
</dbReference>
<evidence type="ECO:0000256" key="8">
    <source>
        <dbReference type="ARBA" id="ARBA00023228"/>
    </source>
</evidence>
<dbReference type="GO" id="GO:0007041">
    <property type="term" value="P:lysosomal transport"/>
    <property type="evidence" value="ECO:0007669"/>
    <property type="project" value="Ensembl"/>
</dbReference>
<accession>A0A8C5KJV7</accession>
<feature type="disulfide bond" evidence="16">
    <location>
        <begin position="87"/>
        <end position="99"/>
    </location>
</feature>
<dbReference type="Pfam" id="PF03489">
    <property type="entry name" value="SapB_2"/>
    <property type="match status" value="4"/>
</dbReference>
<dbReference type="GO" id="GO:0019216">
    <property type="term" value="P:regulation of lipid metabolic process"/>
    <property type="evidence" value="ECO:0007669"/>
    <property type="project" value="UniProtKB-UniRule"/>
</dbReference>
<dbReference type="InterPro" id="IPR011001">
    <property type="entry name" value="Saposin-like"/>
</dbReference>
<evidence type="ECO:0000256" key="16">
    <source>
        <dbReference type="PIRSR" id="PIRSR002431-1"/>
    </source>
</evidence>
<comment type="function">
    <text evidence="15">Prosaposin: Behaves as a myelinotrophic and neurotrophic factor, these effects are mediated by its G-protein-coupled receptors, GPR37 and GPR37L1, undergoing ligand-mediated internalization followed by ERK phosphorylation signaling.</text>
</comment>
<dbReference type="GO" id="GO:0005615">
    <property type="term" value="C:extracellular space"/>
    <property type="evidence" value="ECO:0007669"/>
    <property type="project" value="Ensembl"/>
</dbReference>
<keyword evidence="6 16" id="KW-1015">Disulfide bond</keyword>
<keyword evidence="5" id="KW-0677">Repeat</keyword>
<evidence type="ECO:0000313" key="19">
    <source>
        <dbReference type="Ensembl" id="ENSJJAP00000009794.1"/>
    </source>
</evidence>
<gene>
    <name evidence="19" type="primary">Psap</name>
</gene>
<feature type="disulfide bond" evidence="16">
    <location>
        <begin position="59"/>
        <end position="125"/>
    </location>
</feature>
<keyword evidence="7" id="KW-0325">Glycoprotein</keyword>
<dbReference type="FunFam" id="1.10.225.10:FF:000002">
    <property type="entry name" value="prosaposin isoform X2"/>
    <property type="match status" value="2"/>
</dbReference>
<feature type="domain" description="Saposin B-type" evidence="17">
    <location>
        <begin position="303"/>
        <end position="384"/>
    </location>
</feature>
<keyword evidence="4" id="KW-0732">Signal</keyword>
<organism evidence="19 20">
    <name type="scientific">Jaculus jaculus</name>
    <name type="common">Lesser Egyptian jerboa</name>
    <dbReference type="NCBI Taxonomy" id="51337"/>
    <lineage>
        <taxon>Eukaryota</taxon>
        <taxon>Metazoa</taxon>
        <taxon>Chordata</taxon>
        <taxon>Craniata</taxon>
        <taxon>Vertebrata</taxon>
        <taxon>Euteleostomi</taxon>
        <taxon>Mammalia</taxon>
        <taxon>Eutheria</taxon>
        <taxon>Euarchontoglires</taxon>
        <taxon>Glires</taxon>
        <taxon>Rodentia</taxon>
        <taxon>Myomorpha</taxon>
        <taxon>Dipodoidea</taxon>
        <taxon>Dipodidae</taxon>
        <taxon>Dipodinae</taxon>
        <taxon>Jaculus</taxon>
    </lineage>
</organism>
<dbReference type="GO" id="GO:1905577">
    <property type="term" value="F:ganglioside GP1c binding"/>
    <property type="evidence" value="ECO:0007669"/>
    <property type="project" value="Ensembl"/>
</dbReference>
<reference evidence="19" key="1">
    <citation type="submission" date="2025-08" db="UniProtKB">
        <authorList>
            <consortium name="Ensembl"/>
        </authorList>
    </citation>
    <scope>IDENTIFICATION</scope>
</reference>
<comment type="subcellular location">
    <subcellularLocation>
        <location evidence="1">Lysosome</location>
    </subcellularLocation>
    <subcellularLocation>
        <location evidence="2">Secreted</location>
    </subcellularLocation>
</comment>
<dbReference type="OMA" id="DICVHAG"/>
<dbReference type="FunFam" id="1.10.225.10:FF:000004">
    <property type="entry name" value="prosaposin isoform X2"/>
    <property type="match status" value="1"/>
</dbReference>
<dbReference type="Proteomes" id="UP000694385">
    <property type="component" value="Unassembled WGS sequence"/>
</dbReference>
<name>A0A8C5KJV7_JACJA</name>
<dbReference type="FunFam" id="1.10.225.10:FF:000005">
    <property type="entry name" value="prosaposin isoform X2"/>
    <property type="match status" value="1"/>
</dbReference>
<dbReference type="GO" id="GO:0002020">
    <property type="term" value="F:protease binding"/>
    <property type="evidence" value="ECO:0007669"/>
    <property type="project" value="Ensembl"/>
</dbReference>
<evidence type="ECO:0000256" key="14">
    <source>
        <dbReference type="ARBA" id="ARBA00063286"/>
    </source>
</evidence>
<dbReference type="GO" id="GO:0042803">
    <property type="term" value="F:protein homodimerization activity"/>
    <property type="evidence" value="ECO:0007669"/>
    <property type="project" value="Ensembl"/>
</dbReference>
<comment type="function">
    <text evidence="10">Saposin-D is a specific sphingomyelin phosphodiesterase activator (EC 3.1.4.12).</text>
</comment>
<dbReference type="PROSITE" id="PS51110">
    <property type="entry name" value="SAP_A"/>
    <property type="match status" value="2"/>
</dbReference>
<dbReference type="SMART" id="SM00741">
    <property type="entry name" value="SapB"/>
    <property type="match status" value="4"/>
</dbReference>
<dbReference type="GO" id="GO:1905573">
    <property type="term" value="F:ganglioside GM1 binding"/>
    <property type="evidence" value="ECO:0007669"/>
    <property type="project" value="Ensembl"/>
</dbReference>
<comment type="function">
    <text evidence="11">Saposin-B stimulates the hydrolysis of galacto-cerebroside sulfate by arylsulfatase A (EC 3.1.6.8), GM1 gangliosides by beta-galactosidase (EC 3.2.1.23) and globotriaosylceramide by alpha-galactosidase A (EC 3.2.1.22). Saposin-B forms a solubilizing complex with the substrates of the sphingolipid hydrolases.</text>
</comment>
<dbReference type="Ensembl" id="ENSJJAT00000016246.1">
    <property type="protein sequence ID" value="ENSJJAP00000009794.1"/>
    <property type="gene ID" value="ENSJJAG00000013531.1"/>
</dbReference>
<reference evidence="19" key="2">
    <citation type="submission" date="2025-09" db="UniProtKB">
        <authorList>
            <consortium name="Ensembl"/>
        </authorList>
    </citation>
    <scope>IDENTIFICATION</scope>
</reference>
<evidence type="ECO:0000256" key="11">
    <source>
        <dbReference type="ARBA" id="ARBA00037606"/>
    </source>
</evidence>
<evidence type="ECO:0000256" key="12">
    <source>
        <dbReference type="ARBA" id="ARBA00040265"/>
    </source>
</evidence>
<feature type="disulfide bond" evidence="16">
    <location>
        <begin position="458"/>
        <end position="469"/>
    </location>
</feature>
<evidence type="ECO:0000256" key="5">
    <source>
        <dbReference type="ARBA" id="ARBA00022737"/>
    </source>
</evidence>
<dbReference type="InterPro" id="IPR008138">
    <property type="entry name" value="SapB_2"/>
</dbReference>
<dbReference type="GO" id="GO:0097110">
    <property type="term" value="F:scaffold protein binding"/>
    <property type="evidence" value="ECO:0007669"/>
    <property type="project" value="Ensembl"/>
</dbReference>
<dbReference type="AlphaFoldDB" id="A0A8C5KJV7"/>